<evidence type="ECO:0000256" key="1">
    <source>
        <dbReference type="ARBA" id="ARBA00004651"/>
    </source>
</evidence>
<dbReference type="EMBL" id="QSKO01000003">
    <property type="protein sequence ID" value="RHE77464.1"/>
    <property type="molecule type" value="Genomic_DNA"/>
</dbReference>
<protein>
    <submittedName>
        <fullName evidence="9">Sugar ABC transporter permease</fullName>
    </submittedName>
</protein>
<dbReference type="Proteomes" id="UP000283928">
    <property type="component" value="Unassembled WGS sequence"/>
</dbReference>
<dbReference type="InterPro" id="IPR051393">
    <property type="entry name" value="ABC_transporter_permease"/>
</dbReference>
<dbReference type="GO" id="GO:0055085">
    <property type="term" value="P:transmembrane transport"/>
    <property type="evidence" value="ECO:0007669"/>
    <property type="project" value="InterPro"/>
</dbReference>
<dbReference type="Pfam" id="PF00528">
    <property type="entry name" value="BPD_transp_1"/>
    <property type="match status" value="1"/>
</dbReference>
<evidence type="ECO:0000256" key="3">
    <source>
        <dbReference type="ARBA" id="ARBA00022475"/>
    </source>
</evidence>
<dbReference type="InterPro" id="IPR035906">
    <property type="entry name" value="MetI-like_sf"/>
</dbReference>
<keyword evidence="6 7" id="KW-0472">Membrane</keyword>
<evidence type="ECO:0000256" key="6">
    <source>
        <dbReference type="ARBA" id="ARBA00023136"/>
    </source>
</evidence>
<dbReference type="PROSITE" id="PS50928">
    <property type="entry name" value="ABC_TM1"/>
    <property type="match status" value="1"/>
</dbReference>
<evidence type="ECO:0000259" key="8">
    <source>
        <dbReference type="PROSITE" id="PS50928"/>
    </source>
</evidence>
<feature type="transmembrane region" description="Helical" evidence="7">
    <location>
        <begin position="164"/>
        <end position="189"/>
    </location>
</feature>
<feature type="domain" description="ABC transmembrane type-1" evidence="8">
    <location>
        <begin position="79"/>
        <end position="289"/>
    </location>
</feature>
<evidence type="ECO:0000256" key="5">
    <source>
        <dbReference type="ARBA" id="ARBA00022989"/>
    </source>
</evidence>
<feature type="transmembrane region" description="Helical" evidence="7">
    <location>
        <begin position="209"/>
        <end position="231"/>
    </location>
</feature>
<feature type="transmembrane region" description="Helical" evidence="7">
    <location>
        <begin position="269"/>
        <end position="288"/>
    </location>
</feature>
<keyword evidence="3" id="KW-1003">Cell membrane</keyword>
<comment type="subcellular location">
    <subcellularLocation>
        <location evidence="1 7">Cell membrane</location>
        <topology evidence="1 7">Multi-pass membrane protein</topology>
    </subcellularLocation>
</comment>
<dbReference type="PANTHER" id="PTHR30193:SF37">
    <property type="entry name" value="INNER MEMBRANE ABC TRANSPORTER PERMEASE PROTEIN YCJO"/>
    <property type="match status" value="1"/>
</dbReference>
<name>A0A414KKS2_9FIRM</name>
<organism evidence="9 10">
    <name type="scientific">Blautia obeum</name>
    <dbReference type="NCBI Taxonomy" id="40520"/>
    <lineage>
        <taxon>Bacteria</taxon>
        <taxon>Bacillati</taxon>
        <taxon>Bacillota</taxon>
        <taxon>Clostridia</taxon>
        <taxon>Lachnospirales</taxon>
        <taxon>Lachnospiraceae</taxon>
        <taxon>Blautia</taxon>
    </lineage>
</organism>
<dbReference type="AlphaFoldDB" id="A0A414KKS2"/>
<keyword evidence="4 7" id="KW-0812">Transmembrane</keyword>
<feature type="transmembrane region" description="Helical" evidence="7">
    <location>
        <begin position="83"/>
        <end position="105"/>
    </location>
</feature>
<evidence type="ECO:0000256" key="7">
    <source>
        <dbReference type="RuleBase" id="RU363032"/>
    </source>
</evidence>
<dbReference type="Gene3D" id="1.10.3720.10">
    <property type="entry name" value="MetI-like"/>
    <property type="match status" value="1"/>
</dbReference>
<evidence type="ECO:0000313" key="10">
    <source>
        <dbReference type="Proteomes" id="UP000283928"/>
    </source>
</evidence>
<proteinExistence type="inferred from homology"/>
<comment type="similarity">
    <text evidence="7">Belongs to the binding-protein-dependent transport system permease family.</text>
</comment>
<evidence type="ECO:0000256" key="4">
    <source>
        <dbReference type="ARBA" id="ARBA00022692"/>
    </source>
</evidence>
<dbReference type="InterPro" id="IPR000515">
    <property type="entry name" value="MetI-like"/>
</dbReference>
<evidence type="ECO:0000256" key="2">
    <source>
        <dbReference type="ARBA" id="ARBA00022448"/>
    </source>
</evidence>
<dbReference type="CDD" id="cd06261">
    <property type="entry name" value="TM_PBP2"/>
    <property type="match status" value="1"/>
</dbReference>
<comment type="caution">
    <text evidence="9">The sequence shown here is derived from an EMBL/GenBank/DDBJ whole genome shotgun (WGS) entry which is preliminary data.</text>
</comment>
<keyword evidence="5 7" id="KW-1133">Transmembrane helix</keyword>
<feature type="transmembrane region" description="Helical" evidence="7">
    <location>
        <begin position="21"/>
        <end position="49"/>
    </location>
</feature>
<accession>A0A414KKS2</accession>
<sequence>MKINKKNKTCRKKEKSDIGAAILFLAPNFIGFMIFTLIPMVFSLVMSLYDWPLTGTHTFVGLKNFITLFTKDILFFKVMKNTFVYVIAYVGLNVIIALGMAVWITSLKKANQFFRSVFFLPMMVGIVSSTMIFKWILSDTGIVNTVLRFFGAEGFNWFGSTKTAMIAVVIVSIWQGFGYNMVIFISGLLSVPKSLIEAAKIDGANSIQIFFKITLPAMSPSIFFAVVMTVISSFQVFDQTFVSTMGGPNNETNTMVLYLYNNAFKYQRLGYASAIAGYYSSVCLLLQAF</sequence>
<reference evidence="9 10" key="1">
    <citation type="submission" date="2018-08" db="EMBL/GenBank/DDBJ databases">
        <title>A genome reference for cultivated species of the human gut microbiota.</title>
        <authorList>
            <person name="Zou Y."/>
            <person name="Xue W."/>
            <person name="Luo G."/>
        </authorList>
    </citation>
    <scope>NUCLEOTIDE SEQUENCE [LARGE SCALE GENOMIC DNA]</scope>
    <source>
        <strain evidence="9 10">AM27-32LB</strain>
    </source>
</reference>
<feature type="transmembrane region" description="Helical" evidence="7">
    <location>
        <begin position="117"/>
        <end position="137"/>
    </location>
</feature>
<evidence type="ECO:0000313" key="9">
    <source>
        <dbReference type="EMBL" id="RHE77464.1"/>
    </source>
</evidence>
<dbReference type="PANTHER" id="PTHR30193">
    <property type="entry name" value="ABC TRANSPORTER PERMEASE PROTEIN"/>
    <property type="match status" value="1"/>
</dbReference>
<dbReference type="SUPFAM" id="SSF161098">
    <property type="entry name" value="MetI-like"/>
    <property type="match status" value="1"/>
</dbReference>
<dbReference type="GO" id="GO:0005886">
    <property type="term" value="C:plasma membrane"/>
    <property type="evidence" value="ECO:0007669"/>
    <property type="project" value="UniProtKB-SubCell"/>
</dbReference>
<keyword evidence="2 7" id="KW-0813">Transport</keyword>
<gene>
    <name evidence="9" type="ORF">DW723_03635</name>
</gene>